<keyword evidence="7 9" id="KW-1133">Transmembrane helix</keyword>
<feature type="transmembrane region" description="Helical" evidence="9">
    <location>
        <begin position="213"/>
        <end position="233"/>
    </location>
</feature>
<dbReference type="AlphaFoldDB" id="A0A347ZNY6"/>
<comment type="subcellular location">
    <subcellularLocation>
        <location evidence="1">Cell inner membrane</location>
        <topology evidence="1">Multi-pass membrane protein</topology>
    </subcellularLocation>
</comment>
<feature type="transmembrane region" description="Helical" evidence="9">
    <location>
        <begin position="172"/>
        <end position="193"/>
    </location>
</feature>
<feature type="transmembrane region" description="Helical" evidence="9">
    <location>
        <begin position="245"/>
        <end position="266"/>
    </location>
</feature>
<keyword evidence="12" id="KW-1185">Reference proteome</keyword>
<evidence type="ECO:0000256" key="2">
    <source>
        <dbReference type="ARBA" id="ARBA00022448"/>
    </source>
</evidence>
<keyword evidence="2" id="KW-0813">Transport</keyword>
<feature type="transmembrane region" description="Helical" evidence="9">
    <location>
        <begin position="87"/>
        <end position="117"/>
    </location>
</feature>
<dbReference type="InterPro" id="IPR050864">
    <property type="entry name" value="Bacterial_PTS_Sugar_Transport"/>
</dbReference>
<evidence type="ECO:0000256" key="1">
    <source>
        <dbReference type="ARBA" id="ARBA00004429"/>
    </source>
</evidence>
<reference evidence="11 12" key="1">
    <citation type="submission" date="2018-08" db="EMBL/GenBank/DDBJ databases">
        <title>Genomic Encyclopedia of Type Strains, Phase IV (KMG-IV): sequencing the most valuable type-strain genomes for metagenomic binning, comparative biology and taxonomic classification.</title>
        <authorList>
            <person name="Goeker M."/>
        </authorList>
    </citation>
    <scope>NUCLEOTIDE SEQUENCE [LARGE SCALE GENOMIC DNA]</scope>
    <source>
        <strain evidence="11 12">DSM 23923</strain>
    </source>
</reference>
<feature type="transmembrane region" description="Helical" evidence="9">
    <location>
        <begin position="21"/>
        <end position="41"/>
    </location>
</feature>
<evidence type="ECO:0000313" key="12">
    <source>
        <dbReference type="Proteomes" id="UP000256388"/>
    </source>
</evidence>
<feature type="domain" description="PTS EIIC type-2" evidence="10">
    <location>
        <begin position="11"/>
        <end position="341"/>
    </location>
</feature>
<keyword evidence="4" id="KW-0762">Sugar transport</keyword>
<dbReference type="GO" id="GO:0005886">
    <property type="term" value="C:plasma membrane"/>
    <property type="evidence" value="ECO:0007669"/>
    <property type="project" value="UniProtKB-SubCell"/>
</dbReference>
<dbReference type="InterPro" id="IPR013014">
    <property type="entry name" value="PTS_EIIC_2"/>
</dbReference>
<feature type="transmembrane region" description="Helical" evidence="9">
    <location>
        <begin position="129"/>
        <end position="151"/>
    </location>
</feature>
<dbReference type="Pfam" id="PF02378">
    <property type="entry name" value="PTS_EIIC"/>
    <property type="match status" value="1"/>
</dbReference>
<evidence type="ECO:0000313" key="11">
    <source>
        <dbReference type="EMBL" id="REG08620.1"/>
    </source>
</evidence>
<evidence type="ECO:0000256" key="3">
    <source>
        <dbReference type="ARBA" id="ARBA00022475"/>
    </source>
</evidence>
<evidence type="ECO:0000256" key="7">
    <source>
        <dbReference type="ARBA" id="ARBA00022989"/>
    </source>
</evidence>
<protein>
    <submittedName>
        <fullName evidence="11">Fructose-specific PTS system IIC-like component</fullName>
    </submittedName>
</protein>
<dbReference type="RefSeq" id="WP_116225270.1">
    <property type="nucleotide sequence ID" value="NZ_AP018437.1"/>
</dbReference>
<keyword evidence="8 9" id="KW-0472">Membrane</keyword>
<dbReference type="InterPro" id="IPR006327">
    <property type="entry name" value="PTS_IIC_fruc"/>
</dbReference>
<evidence type="ECO:0000256" key="9">
    <source>
        <dbReference type="SAM" id="Phobius"/>
    </source>
</evidence>
<proteinExistence type="predicted"/>
<evidence type="ECO:0000256" key="8">
    <source>
        <dbReference type="ARBA" id="ARBA00023136"/>
    </source>
</evidence>
<dbReference type="OrthoDB" id="9782569at2"/>
<feature type="transmembrane region" description="Helical" evidence="9">
    <location>
        <begin position="272"/>
        <end position="290"/>
    </location>
</feature>
<dbReference type="PROSITE" id="PS51104">
    <property type="entry name" value="PTS_EIIC_TYPE_2"/>
    <property type="match status" value="1"/>
</dbReference>
<feature type="transmembrane region" description="Helical" evidence="9">
    <location>
        <begin position="53"/>
        <end position="75"/>
    </location>
</feature>
<dbReference type="NCBIfam" id="TIGR01427">
    <property type="entry name" value="PTS_IIC_fructo"/>
    <property type="match status" value="1"/>
</dbReference>
<dbReference type="GO" id="GO:0009401">
    <property type="term" value="P:phosphoenolpyruvate-dependent sugar phosphotransferase system"/>
    <property type="evidence" value="ECO:0007669"/>
    <property type="project" value="UniProtKB-KW"/>
</dbReference>
<accession>A0A347ZNY6</accession>
<organism evidence="11 12">
    <name type="scientific">Pelolinea submarina</name>
    <dbReference type="NCBI Taxonomy" id="913107"/>
    <lineage>
        <taxon>Bacteria</taxon>
        <taxon>Bacillati</taxon>
        <taxon>Chloroflexota</taxon>
        <taxon>Anaerolineae</taxon>
        <taxon>Anaerolineales</taxon>
        <taxon>Anaerolineaceae</taxon>
        <taxon>Pelolinea</taxon>
    </lineage>
</organism>
<evidence type="ECO:0000259" key="10">
    <source>
        <dbReference type="PROSITE" id="PS51104"/>
    </source>
</evidence>
<keyword evidence="6 9" id="KW-0812">Transmembrane</keyword>
<evidence type="ECO:0000256" key="4">
    <source>
        <dbReference type="ARBA" id="ARBA00022597"/>
    </source>
</evidence>
<keyword evidence="3" id="KW-1003">Cell membrane</keyword>
<gene>
    <name evidence="11" type="ORF">DFR64_1992</name>
</gene>
<dbReference type="PANTHER" id="PTHR30505:SF0">
    <property type="entry name" value="FRUCTOSE-LIKE PTS SYSTEM EIIBC COMPONENT-RELATED"/>
    <property type="match status" value="1"/>
</dbReference>
<dbReference type="PANTHER" id="PTHR30505">
    <property type="entry name" value="FRUCTOSE-LIKE PERMEASE"/>
    <property type="match status" value="1"/>
</dbReference>
<evidence type="ECO:0000256" key="6">
    <source>
        <dbReference type="ARBA" id="ARBA00022692"/>
    </source>
</evidence>
<evidence type="ECO:0000256" key="5">
    <source>
        <dbReference type="ARBA" id="ARBA00022683"/>
    </source>
</evidence>
<dbReference type="GO" id="GO:0008982">
    <property type="term" value="F:protein-N(PI)-phosphohistidine-sugar phosphotransferase activity"/>
    <property type="evidence" value="ECO:0007669"/>
    <property type="project" value="InterPro"/>
</dbReference>
<feature type="transmembrane region" description="Helical" evidence="9">
    <location>
        <begin position="311"/>
        <end position="331"/>
    </location>
</feature>
<dbReference type="GO" id="GO:0005351">
    <property type="term" value="F:carbohydrate:proton symporter activity"/>
    <property type="evidence" value="ECO:0007669"/>
    <property type="project" value="InterPro"/>
</dbReference>
<dbReference type="EMBL" id="QUMS01000002">
    <property type="protein sequence ID" value="REG08620.1"/>
    <property type="molecule type" value="Genomic_DNA"/>
</dbReference>
<dbReference type="Proteomes" id="UP000256388">
    <property type="component" value="Unassembled WGS sequence"/>
</dbReference>
<dbReference type="InterPro" id="IPR003352">
    <property type="entry name" value="PTS_EIIC"/>
</dbReference>
<dbReference type="GO" id="GO:0090563">
    <property type="term" value="F:protein-phosphocysteine-sugar phosphotransferase activity"/>
    <property type="evidence" value="ECO:0007669"/>
    <property type="project" value="TreeGrafter"/>
</dbReference>
<comment type="caution">
    <text evidence="11">The sequence shown here is derived from an EMBL/GenBank/DDBJ whole genome shotgun (WGS) entry which is preliminary data.</text>
</comment>
<keyword evidence="5" id="KW-0598">Phosphotransferase system</keyword>
<name>A0A347ZNY6_9CHLR</name>
<sequence>MNEVLKSLKEFPKHLMTGVSYMIPVVVAGGMLFAFGVILSGHAATPTEGFPGGLATIGIAGLTLFIPIMGGYIAYSMADRPGIAPGIIAAYLANSIGAGFIGAMIGGVLAGCVVILLKQIKVKQEIASIMPIFVIPILGSFVAGGLIYWVIGTPIASLMTSLSNFLKGMSGGSKFLFGIINGMMYAFDMGGAMNKTAYTFSMGMMNEGIYWPQGINTVACATPPLGMALAVLLNKKKYTQKEQTMGISSLLMGCVGITEGAIPFAVKDPLRVIPSVMLGSAVGGGLAAALGLESTIAWDSFVALPGINKPLIFLLCLAIGCVVTAVTVNLLKKEVVEDVEAE</sequence>